<dbReference type="OrthoDB" id="1157582at2"/>
<keyword evidence="3" id="KW-1185">Reference proteome</keyword>
<evidence type="ECO:0000313" key="2">
    <source>
        <dbReference type="EMBL" id="TYQ00174.1"/>
    </source>
</evidence>
<evidence type="ECO:0000313" key="3">
    <source>
        <dbReference type="Proteomes" id="UP000323136"/>
    </source>
</evidence>
<comment type="caution">
    <text evidence="2">The sequence shown here is derived from an EMBL/GenBank/DDBJ whole genome shotgun (WGS) entry which is preliminary data.</text>
</comment>
<dbReference type="Pfam" id="PF15418">
    <property type="entry name" value="DUF4625"/>
    <property type="match status" value="1"/>
</dbReference>
<protein>
    <submittedName>
        <fullName evidence="2">Uncharacterized protein DUF4625</fullName>
    </submittedName>
</protein>
<dbReference type="RefSeq" id="WP_148868914.1">
    <property type="nucleotide sequence ID" value="NZ_VNIA01000001.1"/>
</dbReference>
<keyword evidence="1" id="KW-0732">Signal</keyword>
<name>A0A5S5DW84_9FLAO</name>
<feature type="chain" id="PRO_5024406834" evidence="1">
    <location>
        <begin position="30"/>
        <end position="310"/>
    </location>
</feature>
<dbReference type="PROSITE" id="PS51257">
    <property type="entry name" value="PROKAR_LIPOPROTEIN"/>
    <property type="match status" value="1"/>
</dbReference>
<feature type="signal peptide" evidence="1">
    <location>
        <begin position="1"/>
        <end position="29"/>
    </location>
</feature>
<sequence length="310" mass="35151">MKTTKQNFRTQIALYALAFFGLLITSCSNDDNDVQLPISSISEVEIGSANRGVIGRDFHFNVEVLAGDMIDIVQININPREDETYTHDWSFEIVWDEFKGVKNATVHKHFEVPEDAAEGKYDFVITVTDENGTKLEETFEVEIIDPANLPVDPKLSFILRNGSNLYIVNDETFEEPEEGIIFPKDGPLISLTTVQNVKDDGKIFILMIKKSLNHYPETIDDIDFSKAIVVDVYEHSGRENIFTFYNSIVGVRNAPEFIVGTTQDNNTPNPNSVDGDKSWENTEYYYGIVYTNTTHNISVHHYIDITVEGF</sequence>
<proteinExistence type="predicted"/>
<accession>A0A5S5DW84</accession>
<dbReference type="Proteomes" id="UP000323136">
    <property type="component" value="Unassembled WGS sequence"/>
</dbReference>
<dbReference type="EMBL" id="VNIA01000001">
    <property type="protein sequence ID" value="TYQ00174.1"/>
    <property type="molecule type" value="Genomic_DNA"/>
</dbReference>
<dbReference type="AlphaFoldDB" id="A0A5S5DW84"/>
<dbReference type="InterPro" id="IPR027829">
    <property type="entry name" value="DUF4625"/>
</dbReference>
<organism evidence="2 3">
    <name type="scientific">Tenacibaculum adriaticum</name>
    <dbReference type="NCBI Taxonomy" id="413713"/>
    <lineage>
        <taxon>Bacteria</taxon>
        <taxon>Pseudomonadati</taxon>
        <taxon>Bacteroidota</taxon>
        <taxon>Flavobacteriia</taxon>
        <taxon>Flavobacteriales</taxon>
        <taxon>Flavobacteriaceae</taxon>
        <taxon>Tenacibaculum</taxon>
    </lineage>
</organism>
<evidence type="ECO:0000256" key="1">
    <source>
        <dbReference type="SAM" id="SignalP"/>
    </source>
</evidence>
<reference evidence="2 3" key="1">
    <citation type="submission" date="2019-07" db="EMBL/GenBank/DDBJ databases">
        <title>Genomic Encyclopedia of Type Strains, Phase IV (KMG-IV): sequencing the most valuable type-strain genomes for metagenomic binning, comparative biology and taxonomic classification.</title>
        <authorList>
            <person name="Goeker M."/>
        </authorList>
    </citation>
    <scope>NUCLEOTIDE SEQUENCE [LARGE SCALE GENOMIC DNA]</scope>
    <source>
        <strain evidence="2 3">DSM 18961</strain>
    </source>
</reference>
<gene>
    <name evidence="2" type="ORF">C7447_101784</name>
</gene>